<keyword evidence="3" id="KW-1185">Reference proteome</keyword>
<evidence type="ECO:0000313" key="3">
    <source>
        <dbReference type="Proteomes" id="UP000322699"/>
    </source>
</evidence>
<name>A0A5B1CHG5_9BACT</name>
<dbReference type="CDD" id="cd03801">
    <property type="entry name" value="GT4_PimA-like"/>
    <property type="match status" value="1"/>
</dbReference>
<dbReference type="EMBL" id="VRLW01000001">
    <property type="protein sequence ID" value="KAA1259010.1"/>
    <property type="molecule type" value="Genomic_DNA"/>
</dbReference>
<dbReference type="SUPFAM" id="SSF53756">
    <property type="entry name" value="UDP-Glycosyltransferase/glycogen phosphorylase"/>
    <property type="match status" value="1"/>
</dbReference>
<dbReference type="PANTHER" id="PTHR12526">
    <property type="entry name" value="GLYCOSYLTRANSFERASE"/>
    <property type="match status" value="1"/>
</dbReference>
<organism evidence="2 3">
    <name type="scientific">Rubripirellula obstinata</name>
    <dbReference type="NCBI Taxonomy" id="406547"/>
    <lineage>
        <taxon>Bacteria</taxon>
        <taxon>Pseudomonadati</taxon>
        <taxon>Planctomycetota</taxon>
        <taxon>Planctomycetia</taxon>
        <taxon>Pirellulales</taxon>
        <taxon>Pirellulaceae</taxon>
        <taxon>Rubripirellula</taxon>
    </lineage>
</organism>
<dbReference type="PANTHER" id="PTHR12526:SF630">
    <property type="entry name" value="GLYCOSYLTRANSFERASE"/>
    <property type="match status" value="1"/>
</dbReference>
<keyword evidence="2" id="KW-0808">Transferase</keyword>
<evidence type="ECO:0000313" key="2">
    <source>
        <dbReference type="EMBL" id="KAA1259010.1"/>
    </source>
</evidence>
<gene>
    <name evidence="2" type="primary">mshA_2</name>
    <name evidence="2" type="ORF">LF1_15350</name>
</gene>
<evidence type="ECO:0000259" key="1">
    <source>
        <dbReference type="Pfam" id="PF00534"/>
    </source>
</evidence>
<dbReference type="InterPro" id="IPR001296">
    <property type="entry name" value="Glyco_trans_1"/>
</dbReference>
<comment type="caution">
    <text evidence="2">The sequence shown here is derived from an EMBL/GenBank/DDBJ whole genome shotgun (WGS) entry which is preliminary data.</text>
</comment>
<accession>A0A5B1CHG5</accession>
<reference evidence="2 3" key="1">
    <citation type="submission" date="2019-08" db="EMBL/GenBank/DDBJ databases">
        <title>Deep-cultivation of Planctomycetes and their phenomic and genomic characterization uncovers novel biology.</title>
        <authorList>
            <person name="Wiegand S."/>
            <person name="Jogler M."/>
            <person name="Boedeker C."/>
            <person name="Pinto D."/>
            <person name="Vollmers J."/>
            <person name="Rivas-Marin E."/>
            <person name="Kohn T."/>
            <person name="Peeters S.H."/>
            <person name="Heuer A."/>
            <person name="Rast P."/>
            <person name="Oberbeckmann S."/>
            <person name="Bunk B."/>
            <person name="Jeske O."/>
            <person name="Meyerdierks A."/>
            <person name="Storesund J.E."/>
            <person name="Kallscheuer N."/>
            <person name="Luecker S."/>
            <person name="Lage O.M."/>
            <person name="Pohl T."/>
            <person name="Merkel B.J."/>
            <person name="Hornburger P."/>
            <person name="Mueller R.-W."/>
            <person name="Bruemmer F."/>
            <person name="Labrenz M."/>
            <person name="Spormann A.M."/>
            <person name="Op Den Camp H."/>
            <person name="Overmann J."/>
            <person name="Amann R."/>
            <person name="Jetten M.S.M."/>
            <person name="Mascher T."/>
            <person name="Medema M.H."/>
            <person name="Devos D.P."/>
            <person name="Kaster A.-K."/>
            <person name="Ovreas L."/>
            <person name="Rohde M."/>
            <person name="Galperin M.Y."/>
            <person name="Jogler C."/>
        </authorList>
    </citation>
    <scope>NUCLEOTIDE SEQUENCE [LARGE SCALE GENOMIC DNA]</scope>
    <source>
        <strain evidence="2 3">LF1</strain>
    </source>
</reference>
<feature type="domain" description="Glycosyl transferase family 1" evidence="1">
    <location>
        <begin position="166"/>
        <end position="338"/>
    </location>
</feature>
<proteinExistence type="predicted"/>
<dbReference type="AlphaFoldDB" id="A0A5B1CHG5"/>
<dbReference type="EC" id="2.4.1.250" evidence="2"/>
<dbReference type="Gene3D" id="3.40.50.2000">
    <property type="entry name" value="Glycogen Phosphorylase B"/>
    <property type="match status" value="2"/>
</dbReference>
<dbReference type="RefSeq" id="WP_068260278.1">
    <property type="nucleotide sequence ID" value="NZ_LWSK01000015.1"/>
</dbReference>
<dbReference type="GO" id="GO:0102710">
    <property type="term" value="F:D-inositol-3-phosphate glycosyltransferase activity"/>
    <property type="evidence" value="ECO:0007669"/>
    <property type="project" value="UniProtKB-EC"/>
</dbReference>
<sequence>MTEMLAPNVQFAAMSGRQGYSWDAVDSCALTHANFRGIRGRLNRQIYMKSVNGQLVKIVNEMGPQSVILIHYLTAAVQLSEMLSLVPNPVFVHCHGHDVTWNRRSEFLPFLPAHGYGYVSKVKAIMPRITPIANSNATRAKLADIGFDPDRTPVKYLGVEVPDDMPADHLEPTSEKTILYLGRLTDFKGPVETIKAFTLACERGLNARLVMAGGGHQQSACESARKDSSVSEKIDLLGPVNSREVKDLMRDAVLFTAHNKTSPLTGQEEAFGVTVIEAMALGLPVVTGRSGGVCETIVHEETGILFSPGDIEAHADALLRLCNCPEERARMGRAAHKRAKSLFSTEKEKQRLDEILFSLSAVN</sequence>
<dbReference type="Pfam" id="PF00534">
    <property type="entry name" value="Glycos_transf_1"/>
    <property type="match status" value="1"/>
</dbReference>
<keyword evidence="2" id="KW-0328">Glycosyltransferase</keyword>
<protein>
    <submittedName>
        <fullName evidence="2">D-inositol 3-phosphate glycosyltransferase</fullName>
        <ecNumber evidence="2">2.4.1.250</ecNumber>
    </submittedName>
</protein>
<dbReference type="Proteomes" id="UP000322699">
    <property type="component" value="Unassembled WGS sequence"/>
</dbReference>